<keyword evidence="4 8" id="KW-0378">Hydrolase</keyword>
<feature type="domain" description="Nudix hydrolase" evidence="7">
    <location>
        <begin position="23"/>
        <end position="159"/>
    </location>
</feature>
<keyword evidence="6" id="KW-0464">Manganese</keyword>
<evidence type="ECO:0000259" key="7">
    <source>
        <dbReference type="PROSITE" id="PS51462"/>
    </source>
</evidence>
<dbReference type="Gene3D" id="3.90.79.10">
    <property type="entry name" value="Nucleoside Triphosphate Pyrophosphohydrolase"/>
    <property type="match status" value="1"/>
</dbReference>
<reference evidence="8 9" key="1">
    <citation type="journal article" date="2012" name="Front. Microbiol.">
        <title>Redundancy and modularity in membrane-associated dissimilatory nitrate reduction in Bacillus.</title>
        <authorList>
            <person name="Heylen K."/>
            <person name="Keltjens J."/>
        </authorList>
    </citation>
    <scope>NUCLEOTIDE SEQUENCE [LARGE SCALE GENOMIC DNA]</scope>
    <source>
        <strain evidence="8 9">LMG 9581</strain>
    </source>
</reference>
<dbReference type="PANTHER" id="PTHR12992:SF11">
    <property type="entry name" value="MITOCHONDRIAL COENZYME A DIPHOSPHATASE NUDT8"/>
    <property type="match status" value="1"/>
</dbReference>
<evidence type="ECO:0000256" key="4">
    <source>
        <dbReference type="ARBA" id="ARBA00022801"/>
    </source>
</evidence>
<evidence type="ECO:0000256" key="3">
    <source>
        <dbReference type="ARBA" id="ARBA00022723"/>
    </source>
</evidence>
<proteinExistence type="predicted"/>
<dbReference type="Proteomes" id="UP000006315">
    <property type="component" value="Unassembled WGS sequence"/>
</dbReference>
<accession>K6DS80</accession>
<evidence type="ECO:0000313" key="8">
    <source>
        <dbReference type="EMBL" id="EKN71224.1"/>
    </source>
</evidence>
<dbReference type="SUPFAM" id="SSF55811">
    <property type="entry name" value="Nudix"/>
    <property type="match status" value="1"/>
</dbReference>
<dbReference type="STRING" id="1131731.BAZO_00355"/>
<dbReference type="Pfam" id="PF00293">
    <property type="entry name" value="NUDIX"/>
    <property type="match status" value="1"/>
</dbReference>
<dbReference type="GeneID" id="89469095"/>
<gene>
    <name evidence="8" type="ORF">BAZO_00355</name>
</gene>
<dbReference type="PATRIC" id="fig|1131731.3.peg.72"/>
<dbReference type="InterPro" id="IPR000086">
    <property type="entry name" value="NUDIX_hydrolase_dom"/>
</dbReference>
<organism evidence="8 9">
    <name type="scientific">Schinkia azotoformans LMG 9581</name>
    <dbReference type="NCBI Taxonomy" id="1131731"/>
    <lineage>
        <taxon>Bacteria</taxon>
        <taxon>Bacillati</taxon>
        <taxon>Bacillota</taxon>
        <taxon>Bacilli</taxon>
        <taxon>Bacillales</taxon>
        <taxon>Bacillaceae</taxon>
        <taxon>Calidifontibacillus/Schinkia group</taxon>
        <taxon>Schinkia</taxon>
    </lineage>
</organism>
<dbReference type="EMBL" id="AJLR01000004">
    <property type="protein sequence ID" value="EKN71224.1"/>
    <property type="molecule type" value="Genomic_DNA"/>
</dbReference>
<keyword evidence="3" id="KW-0479">Metal-binding</keyword>
<comment type="cofactor">
    <cofactor evidence="1">
        <name>Mn(2+)</name>
        <dbReference type="ChEBI" id="CHEBI:29035"/>
    </cofactor>
</comment>
<comment type="cofactor">
    <cofactor evidence="2">
        <name>Mg(2+)</name>
        <dbReference type="ChEBI" id="CHEBI:18420"/>
    </cofactor>
</comment>
<keyword evidence="9" id="KW-1185">Reference proteome</keyword>
<dbReference type="RefSeq" id="WP_003329231.1">
    <property type="nucleotide sequence ID" value="NZ_AJLR01000004.1"/>
</dbReference>
<comment type="caution">
    <text evidence="8">The sequence shown here is derived from an EMBL/GenBank/DDBJ whole genome shotgun (WGS) entry which is preliminary data.</text>
</comment>
<evidence type="ECO:0000256" key="1">
    <source>
        <dbReference type="ARBA" id="ARBA00001936"/>
    </source>
</evidence>
<evidence type="ECO:0000313" key="9">
    <source>
        <dbReference type="Proteomes" id="UP000006315"/>
    </source>
</evidence>
<dbReference type="PROSITE" id="PS51462">
    <property type="entry name" value="NUDIX"/>
    <property type="match status" value="1"/>
</dbReference>
<dbReference type="GO" id="GO:0010945">
    <property type="term" value="F:coenzyme A diphosphatase activity"/>
    <property type="evidence" value="ECO:0007669"/>
    <property type="project" value="InterPro"/>
</dbReference>
<protein>
    <submittedName>
        <fullName evidence="8">NUDIX family hydrolase</fullName>
    </submittedName>
</protein>
<sequence length="207" mass="24407">MKDDLMARIQKVTNNRPHVLGHKHFQSYSVLLPLIKINDDIHIIFEKRAEHLRRQPGEICFPGGRIEKGQEDSQTAALREATEELRITEEDINLVGPLDFFVSSSDSIIYPFVGWIEKEFAEISPNPDEVSEIFTVPVSFLLNTEPKIYQIHYRIEPEDNFPYHLIPDGKDYNWRPRNMKEYFYCYEDKVIWGMTARMLNEFLENIN</sequence>
<evidence type="ECO:0000256" key="5">
    <source>
        <dbReference type="ARBA" id="ARBA00022842"/>
    </source>
</evidence>
<dbReference type="GO" id="GO:0046872">
    <property type="term" value="F:metal ion binding"/>
    <property type="evidence" value="ECO:0007669"/>
    <property type="project" value="UniProtKB-KW"/>
</dbReference>
<dbReference type="AlphaFoldDB" id="K6DS80"/>
<name>K6DS80_SCHAZ</name>
<evidence type="ECO:0000256" key="6">
    <source>
        <dbReference type="ARBA" id="ARBA00023211"/>
    </source>
</evidence>
<dbReference type="PANTHER" id="PTHR12992">
    <property type="entry name" value="NUDIX HYDROLASE"/>
    <property type="match status" value="1"/>
</dbReference>
<dbReference type="InterPro" id="IPR045121">
    <property type="entry name" value="CoAse"/>
</dbReference>
<evidence type="ECO:0000256" key="2">
    <source>
        <dbReference type="ARBA" id="ARBA00001946"/>
    </source>
</evidence>
<dbReference type="CDD" id="cd03426">
    <property type="entry name" value="NUDIX_CoAse_Nudt7"/>
    <property type="match status" value="1"/>
</dbReference>
<dbReference type="InterPro" id="IPR015797">
    <property type="entry name" value="NUDIX_hydrolase-like_dom_sf"/>
</dbReference>
<keyword evidence="5" id="KW-0460">Magnesium</keyword>